<evidence type="ECO:0000313" key="2">
    <source>
        <dbReference type="Proteomes" id="UP000789702"/>
    </source>
</evidence>
<proteinExistence type="predicted"/>
<sequence>LRHLVVALRRRIQSLERDLEECRENAVEQVQRRWLLEQRASVVNYEEELRRLQEERGGDNDGDRFIDYGL</sequence>
<dbReference type="Proteomes" id="UP000789702">
    <property type="component" value="Unassembled WGS sequence"/>
</dbReference>
<comment type="caution">
    <text evidence="1">The sequence shown here is derived from an EMBL/GenBank/DDBJ whole genome shotgun (WGS) entry which is preliminary data.</text>
</comment>
<evidence type="ECO:0000313" key="1">
    <source>
        <dbReference type="EMBL" id="CAG8640062.1"/>
    </source>
</evidence>
<name>A0ACA9NAU0_9GLOM</name>
<organism evidence="1 2">
    <name type="scientific">Dentiscutata heterogama</name>
    <dbReference type="NCBI Taxonomy" id="1316150"/>
    <lineage>
        <taxon>Eukaryota</taxon>
        <taxon>Fungi</taxon>
        <taxon>Fungi incertae sedis</taxon>
        <taxon>Mucoromycota</taxon>
        <taxon>Glomeromycotina</taxon>
        <taxon>Glomeromycetes</taxon>
        <taxon>Diversisporales</taxon>
        <taxon>Gigasporaceae</taxon>
        <taxon>Dentiscutata</taxon>
    </lineage>
</organism>
<reference evidence="1" key="1">
    <citation type="submission" date="2021-06" db="EMBL/GenBank/DDBJ databases">
        <authorList>
            <person name="Kallberg Y."/>
            <person name="Tangrot J."/>
            <person name="Rosling A."/>
        </authorList>
    </citation>
    <scope>NUCLEOTIDE SEQUENCE</scope>
    <source>
        <strain evidence="1">IL203A</strain>
    </source>
</reference>
<feature type="non-terminal residue" evidence="1">
    <location>
        <position position="1"/>
    </location>
</feature>
<protein>
    <submittedName>
        <fullName evidence="1">2336_t:CDS:1</fullName>
    </submittedName>
</protein>
<gene>
    <name evidence="1" type="ORF">DHETER_LOCUS8804</name>
</gene>
<dbReference type="EMBL" id="CAJVPU010014439">
    <property type="protein sequence ID" value="CAG8640062.1"/>
    <property type="molecule type" value="Genomic_DNA"/>
</dbReference>
<keyword evidence="2" id="KW-1185">Reference proteome</keyword>
<accession>A0ACA9NAU0</accession>